<dbReference type="WBParaSite" id="MBELARI_LOCUS7007">
    <property type="protein sequence ID" value="MBELARI_LOCUS7007"/>
    <property type="gene ID" value="MBELARI_LOCUS7007"/>
</dbReference>
<keyword evidence="1" id="KW-0812">Transmembrane</keyword>
<feature type="transmembrane region" description="Helical" evidence="1">
    <location>
        <begin position="73"/>
        <end position="91"/>
    </location>
</feature>
<sequence length="151" mass="16833">MATLEGAYCFLSGMSAAFLILFSLFDLLYITSTVSDLLPKICNILSWIVIFTNLLSVCFTLRKHHSRQTLNFVSSFLCQVVAVVWSALIFHHLDNSSFTGLQMPSACPIKILALIIAILLCCVEVGRISLVVLLLRRQRLIVPRGSILTLF</sequence>
<keyword evidence="1" id="KW-1133">Transmembrane helix</keyword>
<evidence type="ECO:0000313" key="3">
    <source>
        <dbReference type="WBParaSite" id="MBELARI_LOCUS7007"/>
    </source>
</evidence>
<feature type="transmembrane region" description="Helical" evidence="1">
    <location>
        <begin position="7"/>
        <end position="32"/>
    </location>
</feature>
<organism evidence="2 3">
    <name type="scientific">Mesorhabditis belari</name>
    <dbReference type="NCBI Taxonomy" id="2138241"/>
    <lineage>
        <taxon>Eukaryota</taxon>
        <taxon>Metazoa</taxon>
        <taxon>Ecdysozoa</taxon>
        <taxon>Nematoda</taxon>
        <taxon>Chromadorea</taxon>
        <taxon>Rhabditida</taxon>
        <taxon>Rhabditina</taxon>
        <taxon>Rhabditomorpha</taxon>
        <taxon>Rhabditoidea</taxon>
        <taxon>Rhabditidae</taxon>
        <taxon>Mesorhabditinae</taxon>
        <taxon>Mesorhabditis</taxon>
    </lineage>
</organism>
<protein>
    <submittedName>
        <fullName evidence="3">Uncharacterized protein</fullName>
    </submittedName>
</protein>
<reference evidence="3" key="1">
    <citation type="submission" date="2024-02" db="UniProtKB">
        <authorList>
            <consortium name="WormBaseParasite"/>
        </authorList>
    </citation>
    <scope>IDENTIFICATION</scope>
</reference>
<evidence type="ECO:0000313" key="2">
    <source>
        <dbReference type="Proteomes" id="UP000887575"/>
    </source>
</evidence>
<dbReference type="Proteomes" id="UP000887575">
    <property type="component" value="Unassembled WGS sequence"/>
</dbReference>
<keyword evidence="2" id="KW-1185">Reference proteome</keyword>
<feature type="transmembrane region" description="Helical" evidence="1">
    <location>
        <begin position="111"/>
        <end position="135"/>
    </location>
</feature>
<name>A0AAF3FIR9_9BILA</name>
<proteinExistence type="predicted"/>
<evidence type="ECO:0000256" key="1">
    <source>
        <dbReference type="SAM" id="Phobius"/>
    </source>
</evidence>
<keyword evidence="1" id="KW-0472">Membrane</keyword>
<dbReference type="AlphaFoldDB" id="A0AAF3FIR9"/>
<feature type="transmembrane region" description="Helical" evidence="1">
    <location>
        <begin position="44"/>
        <end position="61"/>
    </location>
</feature>
<accession>A0AAF3FIR9</accession>